<organism evidence="1 2">
    <name type="scientific">Senna tora</name>
    <dbReference type="NCBI Taxonomy" id="362788"/>
    <lineage>
        <taxon>Eukaryota</taxon>
        <taxon>Viridiplantae</taxon>
        <taxon>Streptophyta</taxon>
        <taxon>Embryophyta</taxon>
        <taxon>Tracheophyta</taxon>
        <taxon>Spermatophyta</taxon>
        <taxon>Magnoliopsida</taxon>
        <taxon>eudicotyledons</taxon>
        <taxon>Gunneridae</taxon>
        <taxon>Pentapetalae</taxon>
        <taxon>rosids</taxon>
        <taxon>fabids</taxon>
        <taxon>Fabales</taxon>
        <taxon>Fabaceae</taxon>
        <taxon>Caesalpinioideae</taxon>
        <taxon>Cassia clade</taxon>
        <taxon>Senna</taxon>
    </lineage>
</organism>
<keyword evidence="2" id="KW-1185">Reference proteome</keyword>
<evidence type="ECO:0000313" key="1">
    <source>
        <dbReference type="EMBL" id="KAF7829761.1"/>
    </source>
</evidence>
<sequence length="96" mass="10974">MGWKMIIANCTLSKQITEENPKAEATFPFGFCPFPKDIGFRENRYPESKYCVVGIVATTNFSMGRISICIRMAKMTRGWELGRCDTGWHFHGCARE</sequence>
<dbReference type="Proteomes" id="UP000634136">
    <property type="component" value="Unassembled WGS sequence"/>
</dbReference>
<protein>
    <submittedName>
        <fullName evidence="1">Oligopeptide transporter 3</fullName>
    </submittedName>
</protein>
<name>A0A834WRP7_9FABA</name>
<dbReference type="AlphaFoldDB" id="A0A834WRP7"/>
<comment type="caution">
    <text evidence="1">The sequence shown here is derived from an EMBL/GenBank/DDBJ whole genome shotgun (WGS) entry which is preliminary data.</text>
</comment>
<evidence type="ECO:0000313" key="2">
    <source>
        <dbReference type="Proteomes" id="UP000634136"/>
    </source>
</evidence>
<gene>
    <name evidence="1" type="ORF">G2W53_012094</name>
</gene>
<dbReference type="EMBL" id="JAAIUW010000005">
    <property type="protein sequence ID" value="KAF7829761.1"/>
    <property type="molecule type" value="Genomic_DNA"/>
</dbReference>
<proteinExistence type="predicted"/>
<accession>A0A834WRP7</accession>
<reference evidence="1" key="1">
    <citation type="submission" date="2020-09" db="EMBL/GenBank/DDBJ databases">
        <title>Genome-Enabled Discovery of Anthraquinone Biosynthesis in Senna tora.</title>
        <authorList>
            <person name="Kang S.-H."/>
            <person name="Pandey R.P."/>
            <person name="Lee C.-M."/>
            <person name="Sim J.-S."/>
            <person name="Jeong J.-T."/>
            <person name="Choi B.-S."/>
            <person name="Jung M."/>
            <person name="Ginzburg D."/>
            <person name="Zhao K."/>
            <person name="Won S.Y."/>
            <person name="Oh T.-J."/>
            <person name="Yu Y."/>
            <person name="Kim N.-H."/>
            <person name="Lee O.R."/>
            <person name="Lee T.-H."/>
            <person name="Bashyal P."/>
            <person name="Kim T.-S."/>
            <person name="Lee W.-H."/>
            <person name="Kawkins C."/>
            <person name="Kim C.-K."/>
            <person name="Kim J.S."/>
            <person name="Ahn B.O."/>
            <person name="Rhee S.Y."/>
            <person name="Sohng J.K."/>
        </authorList>
    </citation>
    <scope>NUCLEOTIDE SEQUENCE</scope>
    <source>
        <tissue evidence="1">Leaf</tissue>
    </source>
</reference>